<feature type="transmembrane region" description="Helical" evidence="1">
    <location>
        <begin position="134"/>
        <end position="156"/>
    </location>
</feature>
<evidence type="ECO:0000256" key="1">
    <source>
        <dbReference type="SAM" id="Phobius"/>
    </source>
</evidence>
<dbReference type="AlphaFoldDB" id="A0A060LT67"/>
<keyword evidence="1" id="KW-0812">Transmembrane</keyword>
<dbReference type="InterPro" id="IPR007404">
    <property type="entry name" value="YdjM-like"/>
</dbReference>
<dbReference type="OrthoDB" id="5459053at2"/>
<sequence length="157" mass="17574">MTGKTHLIGGIIACQAADIFLFQNEGQIGYYAAGLIGALIPDICHTHSKIGRRLPVLSKIVSTLFGHRTFTHSLLFLLLINLLFLYFFPEQEGLRLGFLIGMISHYILDALTVRGIRLLYPATFRFRLARFRTGGVIESILLGVLVLTICFLYIGFQ</sequence>
<proteinExistence type="predicted"/>
<dbReference type="PANTHER" id="PTHR35531">
    <property type="entry name" value="INNER MEMBRANE PROTEIN YBCI-RELATED"/>
    <property type="match status" value="1"/>
</dbReference>
<protein>
    <recommendedName>
        <fullName evidence="4">Membrane-bound metal-dependent hydrolase</fullName>
    </recommendedName>
</protein>
<keyword evidence="1" id="KW-1133">Transmembrane helix</keyword>
<evidence type="ECO:0000313" key="2">
    <source>
        <dbReference type="EMBL" id="AIC93332.1"/>
    </source>
</evidence>
<dbReference type="EMBL" id="CP003923">
    <property type="protein sequence ID" value="AIC93332.1"/>
    <property type="molecule type" value="Genomic_DNA"/>
</dbReference>
<organism evidence="2 3">
    <name type="scientific">Shouchella lehensis G1</name>
    <dbReference type="NCBI Taxonomy" id="1246626"/>
    <lineage>
        <taxon>Bacteria</taxon>
        <taxon>Bacillati</taxon>
        <taxon>Bacillota</taxon>
        <taxon>Bacilli</taxon>
        <taxon>Bacillales</taxon>
        <taxon>Bacillaceae</taxon>
        <taxon>Shouchella</taxon>
    </lineage>
</organism>
<dbReference type="eggNOG" id="COG1988">
    <property type="taxonomic scope" value="Bacteria"/>
</dbReference>
<dbReference type="STRING" id="1246626.BleG1_0724"/>
<feature type="transmembrane region" description="Helical" evidence="1">
    <location>
        <begin position="94"/>
        <end position="113"/>
    </location>
</feature>
<dbReference type="HOGENOM" id="CLU_097802_1_1_9"/>
<name>A0A060LT67_9BACI</name>
<feature type="transmembrane region" description="Helical" evidence="1">
    <location>
        <begin position="69"/>
        <end position="88"/>
    </location>
</feature>
<evidence type="ECO:0008006" key="4">
    <source>
        <dbReference type="Google" id="ProtNLM"/>
    </source>
</evidence>
<accession>A0A060LT67</accession>
<dbReference type="PANTHER" id="PTHR35531:SF1">
    <property type="entry name" value="INNER MEMBRANE PROTEIN YBCI-RELATED"/>
    <property type="match status" value="1"/>
</dbReference>
<dbReference type="RefSeq" id="WP_038477274.1">
    <property type="nucleotide sequence ID" value="NZ_CP003923.1"/>
</dbReference>
<dbReference type="Pfam" id="PF04307">
    <property type="entry name" value="YdjM"/>
    <property type="match status" value="1"/>
</dbReference>
<dbReference type="Proteomes" id="UP000027142">
    <property type="component" value="Chromosome"/>
</dbReference>
<gene>
    <name evidence="2" type="ORF">BleG1_0724</name>
</gene>
<keyword evidence="1" id="KW-0472">Membrane</keyword>
<reference evidence="2 3" key="1">
    <citation type="journal article" date="2014" name="Gene">
        <title>A comparative genomic analysis of the alkalitolerant soil bacterium Bacillus lehensis G1.</title>
        <authorList>
            <person name="Noor Y.M."/>
            <person name="Samsulrizal N.H."/>
            <person name="Jema'on N.A."/>
            <person name="Low K.O."/>
            <person name="Ramli A.N."/>
            <person name="Alias N.I."/>
            <person name="Damis S.I."/>
            <person name="Fuzi S.F."/>
            <person name="Isa M.N."/>
            <person name="Murad A.M."/>
            <person name="Raih M.F."/>
            <person name="Bakar F.D."/>
            <person name="Najimudin N."/>
            <person name="Mahadi N.M."/>
            <person name="Illias R.M."/>
        </authorList>
    </citation>
    <scope>NUCLEOTIDE SEQUENCE [LARGE SCALE GENOMIC DNA]</scope>
    <source>
        <strain evidence="2 3">G1</strain>
    </source>
</reference>
<keyword evidence="3" id="KW-1185">Reference proteome</keyword>
<dbReference type="KEGG" id="ble:BleG1_0724"/>
<evidence type="ECO:0000313" key="3">
    <source>
        <dbReference type="Proteomes" id="UP000027142"/>
    </source>
</evidence>
<dbReference type="PATRIC" id="fig|1246626.3.peg.722"/>